<evidence type="ECO:0000313" key="2">
    <source>
        <dbReference type="Proteomes" id="UP000324222"/>
    </source>
</evidence>
<dbReference type="AlphaFoldDB" id="A0A5B7F5Q0"/>
<proteinExistence type="predicted"/>
<keyword evidence="2" id="KW-1185">Reference proteome</keyword>
<dbReference type="Proteomes" id="UP000324222">
    <property type="component" value="Unassembled WGS sequence"/>
</dbReference>
<evidence type="ECO:0000313" key="1">
    <source>
        <dbReference type="EMBL" id="MPC42810.1"/>
    </source>
</evidence>
<reference evidence="1 2" key="1">
    <citation type="submission" date="2019-05" db="EMBL/GenBank/DDBJ databases">
        <title>Another draft genome of Portunus trituberculatus and its Hox gene families provides insights of decapod evolution.</title>
        <authorList>
            <person name="Jeong J.-H."/>
            <person name="Song I."/>
            <person name="Kim S."/>
            <person name="Choi T."/>
            <person name="Kim D."/>
            <person name="Ryu S."/>
            <person name="Kim W."/>
        </authorList>
    </citation>
    <scope>NUCLEOTIDE SEQUENCE [LARGE SCALE GENOMIC DNA]</scope>
    <source>
        <tissue evidence="1">Muscle</tissue>
    </source>
</reference>
<dbReference type="EMBL" id="VSRR010005578">
    <property type="protein sequence ID" value="MPC42810.1"/>
    <property type="molecule type" value="Genomic_DNA"/>
</dbReference>
<accession>A0A5B7F5Q0</accession>
<organism evidence="1 2">
    <name type="scientific">Portunus trituberculatus</name>
    <name type="common">Swimming crab</name>
    <name type="synonym">Neptunus trituberculatus</name>
    <dbReference type="NCBI Taxonomy" id="210409"/>
    <lineage>
        <taxon>Eukaryota</taxon>
        <taxon>Metazoa</taxon>
        <taxon>Ecdysozoa</taxon>
        <taxon>Arthropoda</taxon>
        <taxon>Crustacea</taxon>
        <taxon>Multicrustacea</taxon>
        <taxon>Malacostraca</taxon>
        <taxon>Eumalacostraca</taxon>
        <taxon>Eucarida</taxon>
        <taxon>Decapoda</taxon>
        <taxon>Pleocyemata</taxon>
        <taxon>Brachyura</taxon>
        <taxon>Eubrachyura</taxon>
        <taxon>Portunoidea</taxon>
        <taxon>Portunidae</taxon>
        <taxon>Portuninae</taxon>
        <taxon>Portunus</taxon>
    </lineage>
</organism>
<name>A0A5B7F5Q0_PORTR</name>
<gene>
    <name evidence="1" type="ORF">E2C01_036441</name>
</gene>
<protein>
    <submittedName>
        <fullName evidence="1">Uncharacterized protein</fullName>
    </submittedName>
</protein>
<sequence length="69" mass="8166">MSIWSNRGGFPSHINNTLIPLMNHALIAQGIYKLQIRFLIIRQEDVRGRRWKRKTEPDTLRGRQVKKNP</sequence>
<comment type="caution">
    <text evidence="1">The sequence shown here is derived from an EMBL/GenBank/DDBJ whole genome shotgun (WGS) entry which is preliminary data.</text>
</comment>